<dbReference type="SUPFAM" id="SSF56104">
    <property type="entry name" value="SAICAR synthase-like"/>
    <property type="match status" value="1"/>
</dbReference>
<evidence type="ECO:0000256" key="1">
    <source>
        <dbReference type="SAM" id="MobiDB-lite"/>
    </source>
</evidence>
<dbReference type="AlphaFoldDB" id="A0A0R3X9Q9"/>
<evidence type="ECO:0000259" key="2">
    <source>
        <dbReference type="Pfam" id="PF01504"/>
    </source>
</evidence>
<reference evidence="3" key="1">
    <citation type="submission" date="2017-02" db="UniProtKB">
        <authorList>
            <consortium name="WormBaseParasite"/>
        </authorList>
    </citation>
    <scope>IDENTIFICATION</scope>
</reference>
<feature type="compositionally biased region" description="Gly residues" evidence="1">
    <location>
        <begin position="199"/>
        <end position="208"/>
    </location>
</feature>
<feature type="region of interest" description="Disordered" evidence="1">
    <location>
        <begin position="199"/>
        <end position="237"/>
    </location>
</feature>
<dbReference type="PANTHER" id="PTHR23086:SF8">
    <property type="entry name" value="PHOSPHATIDYLINOSITOL 5-PHOSPHATE 4-KINASE, ISOFORM A"/>
    <property type="match status" value="1"/>
</dbReference>
<dbReference type="InterPro" id="IPR027483">
    <property type="entry name" value="PInositol-4-P-4/5-kinase_C_sf"/>
</dbReference>
<feature type="domain" description="PIPK" evidence="2">
    <location>
        <begin position="41"/>
        <end position="118"/>
    </location>
</feature>
<proteinExistence type="predicted"/>
<dbReference type="InterPro" id="IPR023610">
    <property type="entry name" value="PInositol-4/5-P-5/4-kinase"/>
</dbReference>
<dbReference type="Gene3D" id="3.30.810.10">
    <property type="entry name" value="2-Layer Sandwich"/>
    <property type="match status" value="1"/>
</dbReference>
<dbReference type="GO" id="GO:0046854">
    <property type="term" value="P:phosphatidylinositol phosphate biosynthetic process"/>
    <property type="evidence" value="ECO:0007669"/>
    <property type="project" value="TreeGrafter"/>
</dbReference>
<dbReference type="GO" id="GO:0005886">
    <property type="term" value="C:plasma membrane"/>
    <property type="evidence" value="ECO:0007669"/>
    <property type="project" value="TreeGrafter"/>
</dbReference>
<evidence type="ECO:0000313" key="3">
    <source>
        <dbReference type="WBParaSite" id="TTAC_0001028401-mRNA-1"/>
    </source>
</evidence>
<dbReference type="WBParaSite" id="TTAC_0001028401-mRNA-1">
    <property type="protein sequence ID" value="TTAC_0001028401-mRNA-1"/>
    <property type="gene ID" value="TTAC_0001028401"/>
</dbReference>
<organism evidence="3">
    <name type="scientific">Hydatigena taeniaeformis</name>
    <name type="common">Feline tapeworm</name>
    <name type="synonym">Taenia taeniaeformis</name>
    <dbReference type="NCBI Taxonomy" id="6205"/>
    <lineage>
        <taxon>Eukaryota</taxon>
        <taxon>Metazoa</taxon>
        <taxon>Spiralia</taxon>
        <taxon>Lophotrochozoa</taxon>
        <taxon>Platyhelminthes</taxon>
        <taxon>Cestoda</taxon>
        <taxon>Eucestoda</taxon>
        <taxon>Cyclophyllidea</taxon>
        <taxon>Taeniidae</taxon>
        <taxon>Hydatigera</taxon>
    </lineage>
</organism>
<accession>A0A0R3X9Q9</accession>
<dbReference type="GO" id="GO:0016308">
    <property type="term" value="F:1-phosphatidylinositol-4-phosphate 5-kinase activity"/>
    <property type="evidence" value="ECO:0007669"/>
    <property type="project" value="TreeGrafter"/>
</dbReference>
<dbReference type="GO" id="GO:0016309">
    <property type="term" value="F:1-phosphatidylinositol-5-phosphate 4-kinase activity"/>
    <property type="evidence" value="ECO:0007669"/>
    <property type="project" value="TreeGrafter"/>
</dbReference>
<sequence>LDWACLGWRRGSLGGGGGGGGGDGGAVADIGDGVNCAASRGSVVDREANEKEKSKPLPTLKDNDFMNDICELHLEESAKERLLEHLERDIAENNLMDYSALIGIHDVELAVDNDPEEGSGTGVGFFTSASPITMEMGSSATAGSVGVVGVGGHRGSGPEMLASAGDGLGEVFEERLFGPNHSAASFIPSSFPMSSFTHPGGGGGGSVGIGSEPFSDFSPPNSENFDTLVAGGSAEEG</sequence>
<dbReference type="PANTHER" id="PTHR23086">
    <property type="entry name" value="PHOSPHATIDYLINOSITOL-4-PHOSPHATE 5-KINASE"/>
    <property type="match status" value="1"/>
</dbReference>
<protein>
    <submittedName>
        <fullName evidence="3">PIPK domain-containing protein</fullName>
    </submittedName>
</protein>
<dbReference type="STRING" id="6205.A0A0R3X9Q9"/>
<dbReference type="InterPro" id="IPR002498">
    <property type="entry name" value="PInositol-4-P-4/5-kinase_core"/>
</dbReference>
<dbReference type="Pfam" id="PF01504">
    <property type="entry name" value="PIP5K"/>
    <property type="match status" value="1"/>
</dbReference>
<name>A0A0R3X9Q9_HYDTA</name>